<dbReference type="PANTHER" id="PTHR43747">
    <property type="entry name" value="FAD-BINDING PROTEIN"/>
    <property type="match status" value="1"/>
</dbReference>
<dbReference type="Gene3D" id="3.50.50.60">
    <property type="entry name" value="FAD/NAD(P)-binding domain"/>
    <property type="match status" value="1"/>
</dbReference>
<dbReference type="RefSeq" id="WP_343892054.1">
    <property type="nucleotide sequence ID" value="NZ_BAAAEH010000050.1"/>
</dbReference>
<gene>
    <name evidence="1" type="ORF">ABC974_18845</name>
</gene>
<evidence type="ECO:0000313" key="2">
    <source>
        <dbReference type="Proteomes" id="UP001419910"/>
    </source>
</evidence>
<reference evidence="1 2" key="1">
    <citation type="submission" date="2024-05" db="EMBL/GenBank/DDBJ databases">
        <authorList>
            <person name="Liu Q."/>
            <person name="Xin Y.-H."/>
        </authorList>
    </citation>
    <scope>NUCLEOTIDE SEQUENCE [LARGE SCALE GENOMIC DNA]</scope>
    <source>
        <strain evidence="1 2">CGMCC 1.10181</strain>
    </source>
</reference>
<dbReference type="Pfam" id="PF04820">
    <property type="entry name" value="Trp_halogenase"/>
    <property type="match status" value="1"/>
</dbReference>
<dbReference type="SUPFAM" id="SSF51905">
    <property type="entry name" value="FAD/NAD(P)-binding domain"/>
    <property type="match status" value="1"/>
</dbReference>
<dbReference type="EMBL" id="JBDIME010000019">
    <property type="protein sequence ID" value="MEN2791696.1"/>
    <property type="molecule type" value="Genomic_DNA"/>
</dbReference>
<evidence type="ECO:0000313" key="1">
    <source>
        <dbReference type="EMBL" id="MEN2791696.1"/>
    </source>
</evidence>
<dbReference type="PANTHER" id="PTHR43747:SF4">
    <property type="entry name" value="FLAVIN-DEPENDENT TRYPTOPHAN HALOGENASE"/>
    <property type="match status" value="1"/>
</dbReference>
<dbReference type="InterPro" id="IPR033856">
    <property type="entry name" value="Trp_halogen"/>
</dbReference>
<name>A0ABU9Y7F5_9SPHN</name>
<dbReference type="InterPro" id="IPR006905">
    <property type="entry name" value="Flavin_halogenase"/>
</dbReference>
<proteinExistence type="predicted"/>
<accession>A0ABU9Y7F5</accession>
<dbReference type="PIRSF" id="PIRSF011396">
    <property type="entry name" value="Trp_halogenase"/>
    <property type="match status" value="1"/>
</dbReference>
<dbReference type="InterPro" id="IPR050816">
    <property type="entry name" value="Flavin-dep_Halogenase_NPB"/>
</dbReference>
<dbReference type="InterPro" id="IPR036188">
    <property type="entry name" value="FAD/NAD-bd_sf"/>
</dbReference>
<organism evidence="1 2">
    <name type="scientific">Sphingomonas oligophenolica</name>
    <dbReference type="NCBI Taxonomy" id="301154"/>
    <lineage>
        <taxon>Bacteria</taxon>
        <taxon>Pseudomonadati</taxon>
        <taxon>Pseudomonadota</taxon>
        <taxon>Alphaproteobacteria</taxon>
        <taxon>Sphingomonadales</taxon>
        <taxon>Sphingomonadaceae</taxon>
        <taxon>Sphingomonas</taxon>
    </lineage>
</organism>
<protein>
    <submittedName>
        <fullName evidence="1">Tryptophan halogenase family protein</fullName>
    </submittedName>
</protein>
<keyword evidence="2" id="KW-1185">Reference proteome</keyword>
<comment type="caution">
    <text evidence="1">The sequence shown here is derived from an EMBL/GenBank/DDBJ whole genome shotgun (WGS) entry which is preliminary data.</text>
</comment>
<sequence>MANNPVRSITILGGGAAGWMTAALLIRQLPPAGFSVTVVESEEIGIIGVGEASVPILRQFNAMLDIDDHEFLRLTQGSYKLGIEFRDWGRPGNVHFHGFGDYGKAIEGVLPYQYWLRLREQGDAEPIDDYSYPYAVARRNKFTPAEPGASNYLHAFHFDATLYARALRGIAEGLGVTRIEGKMVEAVLDGETGDIRTLRLSDGQQVPGDLFIDCTGFAAALIGKALGTRYIDWSHWLPADRALAVPCAPVGQPTPFTRATARKAGWQWRIPLQHRTGNGLVYSSSFMSDDDAREELLANIEGPPQAEPRSFRFRSGRHEQFWNRNCVAIGFAAGFLEPLESTGIQLIQTAIGWLIEYFPKAGIDPAFRDEYNRITGLEMERIRDFIIAHYCVSRRDEPLWAMCREMDLPDTLKYKLKIWENCGRLPLFDAESHQLPSWVAILIGNGFIPKNYDVLADRVPLDRLRQGMAGLRAQIARAAAALPDHGAYLDRNCRAGV</sequence>
<dbReference type="Proteomes" id="UP001419910">
    <property type="component" value="Unassembled WGS sequence"/>
</dbReference>